<dbReference type="EC" id="2.7.6.3" evidence="3"/>
<evidence type="ECO:0000313" key="14">
    <source>
        <dbReference type="EMBL" id="NHQ74415.1"/>
    </source>
</evidence>
<keyword evidence="8" id="KW-0067">ATP-binding</keyword>
<dbReference type="Gene3D" id="3.30.70.560">
    <property type="entry name" value="7,8-Dihydro-6-hydroxymethylpterin-pyrophosphokinase HPPK"/>
    <property type="match status" value="1"/>
</dbReference>
<evidence type="ECO:0000256" key="1">
    <source>
        <dbReference type="ARBA" id="ARBA00005051"/>
    </source>
</evidence>
<keyword evidence="9" id="KW-0289">Folate biosynthesis</keyword>
<organism evidence="14 15">
    <name type="scientific">Roseovarius gahaiensis</name>
    <dbReference type="NCBI Taxonomy" id="2716691"/>
    <lineage>
        <taxon>Bacteria</taxon>
        <taxon>Pseudomonadati</taxon>
        <taxon>Pseudomonadota</taxon>
        <taxon>Alphaproteobacteria</taxon>
        <taxon>Rhodobacterales</taxon>
        <taxon>Roseobacteraceae</taxon>
        <taxon>Roseovarius</taxon>
    </lineage>
</organism>
<comment type="caution">
    <text evidence="14">The sequence shown here is derived from an EMBL/GenBank/DDBJ whole genome shotgun (WGS) entry which is preliminary data.</text>
</comment>
<dbReference type="PANTHER" id="PTHR43071">
    <property type="entry name" value="2-AMINO-4-HYDROXY-6-HYDROXYMETHYLDIHYDROPTERIDINE PYROPHOSPHOKINASE"/>
    <property type="match status" value="1"/>
</dbReference>
<reference evidence="14" key="1">
    <citation type="submission" date="2020-03" db="EMBL/GenBank/DDBJ databases">
        <title>Roseovarius gahaiensis sp. nov., isolated from Gahai Saline Lake, China.</title>
        <authorList>
            <person name="Sun X."/>
        </authorList>
    </citation>
    <scope>NUCLEOTIDE SEQUENCE</scope>
    <source>
        <strain evidence="14">GH877</strain>
    </source>
</reference>
<evidence type="ECO:0000313" key="15">
    <source>
        <dbReference type="Proteomes" id="UP000639775"/>
    </source>
</evidence>
<keyword evidence="7" id="KW-0418">Kinase</keyword>
<comment type="similarity">
    <text evidence="2">Belongs to the HPPK family.</text>
</comment>
<dbReference type="GO" id="GO:0005524">
    <property type="term" value="F:ATP binding"/>
    <property type="evidence" value="ECO:0007669"/>
    <property type="project" value="UniProtKB-KW"/>
</dbReference>
<dbReference type="Proteomes" id="UP000639775">
    <property type="component" value="Unassembled WGS sequence"/>
</dbReference>
<dbReference type="GO" id="GO:0046656">
    <property type="term" value="P:folic acid biosynthetic process"/>
    <property type="evidence" value="ECO:0007669"/>
    <property type="project" value="UniProtKB-KW"/>
</dbReference>
<evidence type="ECO:0000256" key="6">
    <source>
        <dbReference type="ARBA" id="ARBA00022741"/>
    </source>
</evidence>
<protein>
    <recommendedName>
        <fullName evidence="4">2-amino-4-hydroxy-6-hydroxymethyldihydropteridine pyrophosphokinase</fullName>
        <ecNumber evidence="3">2.7.6.3</ecNumber>
    </recommendedName>
    <alternativeName>
        <fullName evidence="11">6-hydroxymethyl-7,8-dihydropterin pyrophosphokinase</fullName>
    </alternativeName>
    <alternativeName>
        <fullName evidence="12">7,8-dihydro-6-hydroxymethylpterin-pyrophosphokinase</fullName>
    </alternativeName>
</protein>
<evidence type="ECO:0000256" key="7">
    <source>
        <dbReference type="ARBA" id="ARBA00022777"/>
    </source>
</evidence>
<dbReference type="NCBIfam" id="TIGR01498">
    <property type="entry name" value="folK"/>
    <property type="match status" value="1"/>
</dbReference>
<gene>
    <name evidence="14" type="primary">folK</name>
    <name evidence="14" type="ORF">HAT86_08035</name>
</gene>
<sequence>MSAGQQMLIALGANIPSEHGEPAQTLHAALQRLKQVGASIEAVSRFYKTPCFPAGAGPDYVNAAARLTCDAAAQDILSMLHEVEAYFGRERVRRWGQRTLDIDLIAIGDVVLPDLRTYRAWRDLPLDRQTQEAPETLILPHPRIQDRAFVLVPLADVAPDWRHPVSGQTVCQMRDALPQEVRAEVVPL</sequence>
<evidence type="ECO:0000256" key="12">
    <source>
        <dbReference type="ARBA" id="ARBA00033413"/>
    </source>
</evidence>
<evidence type="ECO:0000259" key="13">
    <source>
        <dbReference type="Pfam" id="PF01288"/>
    </source>
</evidence>
<comment type="function">
    <text evidence="10">Catalyzes the transfer of pyrophosphate from adenosine triphosphate (ATP) to 6-hydroxymethyl-7,8-dihydropterin, an enzymatic step in folate biosynthesis pathway.</text>
</comment>
<keyword evidence="15" id="KW-1185">Reference proteome</keyword>
<evidence type="ECO:0000256" key="10">
    <source>
        <dbReference type="ARBA" id="ARBA00029409"/>
    </source>
</evidence>
<name>A0A967BAK0_9RHOB</name>
<dbReference type="AlphaFoldDB" id="A0A967BAK0"/>
<evidence type="ECO:0000256" key="11">
    <source>
        <dbReference type="ARBA" id="ARBA00029766"/>
    </source>
</evidence>
<dbReference type="PANTHER" id="PTHR43071:SF1">
    <property type="entry name" value="2-AMINO-4-HYDROXY-6-HYDROXYMETHYLDIHYDROPTERIDINE PYROPHOSPHOKINASE"/>
    <property type="match status" value="1"/>
</dbReference>
<evidence type="ECO:0000256" key="3">
    <source>
        <dbReference type="ARBA" id="ARBA00013253"/>
    </source>
</evidence>
<keyword evidence="6" id="KW-0547">Nucleotide-binding</keyword>
<comment type="pathway">
    <text evidence="1">Cofactor biosynthesis; tetrahydrofolate biosynthesis; 2-amino-4-hydroxy-6-hydroxymethyl-7,8-dihydropteridine diphosphate from 7,8-dihydroneopterin triphosphate: step 4/4.</text>
</comment>
<dbReference type="EMBL" id="JAAORB010000011">
    <property type="protein sequence ID" value="NHQ74415.1"/>
    <property type="molecule type" value="Genomic_DNA"/>
</dbReference>
<feature type="domain" description="7,8-dihydro-6-hydroxymethylpterin-pyrophosphokinase" evidence="13">
    <location>
        <begin position="9"/>
        <end position="159"/>
    </location>
</feature>
<evidence type="ECO:0000256" key="9">
    <source>
        <dbReference type="ARBA" id="ARBA00022909"/>
    </source>
</evidence>
<evidence type="ECO:0000256" key="4">
    <source>
        <dbReference type="ARBA" id="ARBA00016218"/>
    </source>
</evidence>
<evidence type="ECO:0000256" key="5">
    <source>
        <dbReference type="ARBA" id="ARBA00022679"/>
    </source>
</evidence>
<dbReference type="GO" id="GO:0016301">
    <property type="term" value="F:kinase activity"/>
    <property type="evidence" value="ECO:0007669"/>
    <property type="project" value="UniProtKB-KW"/>
</dbReference>
<dbReference type="SUPFAM" id="SSF55083">
    <property type="entry name" value="6-hydroxymethyl-7,8-dihydropterin pyrophosphokinase, HPPK"/>
    <property type="match status" value="1"/>
</dbReference>
<proteinExistence type="inferred from homology"/>
<dbReference type="RefSeq" id="WP_167195553.1">
    <property type="nucleotide sequence ID" value="NZ_JAAORB010000011.1"/>
</dbReference>
<dbReference type="InterPro" id="IPR035907">
    <property type="entry name" value="Hppk_sf"/>
</dbReference>
<evidence type="ECO:0000256" key="8">
    <source>
        <dbReference type="ARBA" id="ARBA00022840"/>
    </source>
</evidence>
<dbReference type="CDD" id="cd00483">
    <property type="entry name" value="HPPK"/>
    <property type="match status" value="1"/>
</dbReference>
<evidence type="ECO:0000256" key="2">
    <source>
        <dbReference type="ARBA" id="ARBA00005810"/>
    </source>
</evidence>
<keyword evidence="5 14" id="KW-0808">Transferase</keyword>
<dbReference type="InterPro" id="IPR000550">
    <property type="entry name" value="Hppk"/>
</dbReference>
<dbReference type="Pfam" id="PF01288">
    <property type="entry name" value="HPPK"/>
    <property type="match status" value="1"/>
</dbReference>
<accession>A0A967BAK0</accession>
<dbReference type="GO" id="GO:0003848">
    <property type="term" value="F:2-amino-4-hydroxy-6-hydroxymethyldihydropteridine diphosphokinase activity"/>
    <property type="evidence" value="ECO:0007669"/>
    <property type="project" value="UniProtKB-EC"/>
</dbReference>